<dbReference type="Gene3D" id="3.10.20.90">
    <property type="entry name" value="Phosphatidylinositol 3-kinase Catalytic Subunit, Chain A, domain 1"/>
    <property type="match status" value="1"/>
</dbReference>
<evidence type="ECO:0000256" key="1">
    <source>
        <dbReference type="ARBA" id="ARBA00007778"/>
    </source>
</evidence>
<dbReference type="CDD" id="cd01612">
    <property type="entry name" value="Ubl_ATG12"/>
    <property type="match status" value="1"/>
</dbReference>
<dbReference type="GO" id="GO:0000422">
    <property type="term" value="P:autophagy of mitochondrion"/>
    <property type="evidence" value="ECO:0007669"/>
    <property type="project" value="TreeGrafter"/>
</dbReference>
<dbReference type="GO" id="GO:0034274">
    <property type="term" value="C:Atg12-Atg5-Atg16 complex"/>
    <property type="evidence" value="ECO:0007669"/>
    <property type="project" value="TreeGrafter"/>
</dbReference>
<dbReference type="EMBL" id="KI536925">
    <property type="protein sequence ID" value="ESR39887.1"/>
    <property type="molecule type" value="Genomic_DNA"/>
</dbReference>
<name>V4SH13_CITCL</name>
<dbReference type="InterPro" id="IPR007242">
    <property type="entry name" value="Atg12"/>
</dbReference>
<dbReference type="PANTHER" id="PTHR13385:SF0">
    <property type="entry name" value="UBIQUITIN-LIKE PROTEIN ATG12"/>
    <property type="match status" value="1"/>
</dbReference>
<dbReference type="GO" id="GO:0034727">
    <property type="term" value="P:piecemeal microautophagy of the nucleus"/>
    <property type="evidence" value="ECO:0007669"/>
    <property type="project" value="TreeGrafter"/>
</dbReference>
<dbReference type="GO" id="GO:0097352">
    <property type="term" value="P:autophagosome maturation"/>
    <property type="evidence" value="ECO:0007669"/>
    <property type="project" value="TreeGrafter"/>
</dbReference>
<keyword evidence="2 6" id="KW-1017">Isopeptide bond</keyword>
<dbReference type="InParanoid" id="V4SH13"/>
<accession>V4SH13</accession>
<keyword evidence="4 6" id="KW-0072">Autophagy</keyword>
<evidence type="ECO:0000256" key="3">
    <source>
        <dbReference type="ARBA" id="ARBA00022786"/>
    </source>
</evidence>
<dbReference type="GO" id="GO:0019776">
    <property type="term" value="F:Atg8-family ligase activity"/>
    <property type="evidence" value="ECO:0007669"/>
    <property type="project" value="TreeGrafter"/>
</dbReference>
<dbReference type="GO" id="GO:0061723">
    <property type="term" value="P:glycophagy"/>
    <property type="evidence" value="ECO:0007669"/>
    <property type="project" value="TreeGrafter"/>
</dbReference>
<protein>
    <recommendedName>
        <fullName evidence="6">Ubiquitin-like protein ATG12</fullName>
    </recommendedName>
</protein>
<dbReference type="KEGG" id="cic:CICLE_v10026605mg"/>
<evidence type="ECO:0000313" key="8">
    <source>
        <dbReference type="Proteomes" id="UP000030687"/>
    </source>
</evidence>
<evidence type="ECO:0000256" key="2">
    <source>
        <dbReference type="ARBA" id="ARBA00022499"/>
    </source>
</evidence>
<keyword evidence="3 6" id="KW-0833">Ubl conjugation pathway</keyword>
<dbReference type="GO" id="GO:0000421">
    <property type="term" value="C:autophagosome membrane"/>
    <property type="evidence" value="ECO:0007669"/>
    <property type="project" value="TreeGrafter"/>
</dbReference>
<evidence type="ECO:0000313" key="7">
    <source>
        <dbReference type="EMBL" id="ESR39887.1"/>
    </source>
</evidence>
<dbReference type="AlphaFoldDB" id="V4SH13"/>
<dbReference type="GO" id="GO:0000045">
    <property type="term" value="P:autophagosome assembly"/>
    <property type="evidence" value="ECO:0007669"/>
    <property type="project" value="InterPro"/>
</dbReference>
<dbReference type="STRING" id="85681.V4SH13"/>
<dbReference type="Proteomes" id="UP000030687">
    <property type="component" value="Unassembled WGS sequence"/>
</dbReference>
<dbReference type="InterPro" id="IPR029071">
    <property type="entry name" value="Ubiquitin-like_domsf"/>
</dbReference>
<dbReference type="eggNOG" id="KOG3439">
    <property type="taxonomic scope" value="Eukaryota"/>
</dbReference>
<dbReference type="SUPFAM" id="SSF54236">
    <property type="entry name" value="Ubiquitin-like"/>
    <property type="match status" value="1"/>
</dbReference>
<evidence type="ECO:0000256" key="6">
    <source>
        <dbReference type="RuleBase" id="RU361201"/>
    </source>
</evidence>
<evidence type="ECO:0000256" key="4">
    <source>
        <dbReference type="ARBA" id="ARBA00023006"/>
    </source>
</evidence>
<comment type="function">
    <text evidence="6">Ubiquitin-like protein involved in cytoplasm to vacuole transport (Cvt) and autophagic vesicle formation.</text>
</comment>
<sequence>MVEMNPKVRSCYNRNNLVTSPQLSVKITRSLKLWYNKINQAILKDPNVVCALFQNLSYGEINEKIACESTTQRCLIRLTEMAATDSPSSTRKVVVHFRATGGAPILKQAKFKISGSDKFAKVIEFLCRHLGRETLFVYVNSAFSPNPDELVIDLYNNFGFDGKLIVNYACSMAWG</sequence>
<gene>
    <name evidence="7" type="ORF">CICLE_v10026605mg</name>
</gene>
<dbReference type="Gramene" id="ESR39887">
    <property type="protein sequence ID" value="ESR39887"/>
    <property type="gene ID" value="CICLE_v10026605mg"/>
</dbReference>
<reference evidence="7 8" key="1">
    <citation type="submission" date="2013-10" db="EMBL/GenBank/DDBJ databases">
        <authorList>
            <consortium name="International Citrus Genome Consortium"/>
            <person name="Jenkins J."/>
            <person name="Schmutz J."/>
            <person name="Prochnik S."/>
            <person name="Rokhsar D."/>
            <person name="Gmitter F."/>
            <person name="Ollitrault P."/>
            <person name="Machado M."/>
            <person name="Talon M."/>
            <person name="Wincker P."/>
            <person name="Jaillon O."/>
            <person name="Morgante M."/>
        </authorList>
    </citation>
    <scope>NUCLEOTIDE SEQUENCE</scope>
    <source>
        <strain evidence="8">cv. Clemenules</strain>
    </source>
</reference>
<dbReference type="FunCoup" id="V4SH13">
    <property type="interactions" value="2781"/>
</dbReference>
<comment type="similarity">
    <text evidence="1 6">Belongs to the ATG12 family.</text>
</comment>
<dbReference type="PANTHER" id="PTHR13385">
    <property type="entry name" value="AUTOPHAGY PROTEIN 12"/>
    <property type="match status" value="1"/>
</dbReference>
<evidence type="ECO:0000256" key="5">
    <source>
        <dbReference type="ARBA" id="ARBA00058377"/>
    </source>
</evidence>
<comment type="subunit">
    <text evidence="6">Forms a conjugate with ATG5.</text>
</comment>
<dbReference type="Pfam" id="PF04110">
    <property type="entry name" value="APG12"/>
    <property type="match status" value="1"/>
</dbReference>
<keyword evidence="8" id="KW-1185">Reference proteome</keyword>
<proteinExistence type="inferred from homology"/>
<dbReference type="FunFam" id="3.10.20.90:FF:000150">
    <property type="entry name" value="Ubiquitin-like protein ATG12"/>
    <property type="match status" value="1"/>
</dbReference>
<dbReference type="GO" id="GO:0034045">
    <property type="term" value="C:phagophore assembly site membrane"/>
    <property type="evidence" value="ECO:0007669"/>
    <property type="project" value="TreeGrafter"/>
</dbReference>
<comment type="function">
    <text evidence="5">Ubiquitin-like protein involved in cytoplasm to vacuole transport (Cvt) and autophagy vesicles formation. Conjugation with ATG5 through a ubiquitin-like conjugating system involving also ATG7 as an E1-like activating enzyme and ATG10 as an E2-like conjugating enzyme, is essential for its function. ATG12/ATG5 conjugate has an essential role in plant nutrient recycling.</text>
</comment>
<organism evidence="7 8">
    <name type="scientific">Citrus clementina</name>
    <name type="common">Clementine</name>
    <name type="synonym">Citrus deliciosa x Citrus sinensis</name>
    <dbReference type="NCBI Taxonomy" id="85681"/>
    <lineage>
        <taxon>Eukaryota</taxon>
        <taxon>Viridiplantae</taxon>
        <taxon>Streptophyta</taxon>
        <taxon>Embryophyta</taxon>
        <taxon>Tracheophyta</taxon>
        <taxon>Spermatophyta</taxon>
        <taxon>Magnoliopsida</taxon>
        <taxon>eudicotyledons</taxon>
        <taxon>Gunneridae</taxon>
        <taxon>Pentapetalae</taxon>
        <taxon>rosids</taxon>
        <taxon>malvids</taxon>
        <taxon>Sapindales</taxon>
        <taxon>Rutaceae</taxon>
        <taxon>Aurantioideae</taxon>
        <taxon>Citrus</taxon>
    </lineage>
</organism>